<protein>
    <recommendedName>
        <fullName evidence="4">PPPDE domain-containing protein</fullName>
    </recommendedName>
</protein>
<dbReference type="Pfam" id="PF05903">
    <property type="entry name" value="Peptidase_C97"/>
    <property type="match status" value="1"/>
</dbReference>
<reference evidence="5" key="1">
    <citation type="submission" date="2021-01" db="EMBL/GenBank/DDBJ databases">
        <authorList>
            <person name="Corre E."/>
            <person name="Pelletier E."/>
            <person name="Niang G."/>
            <person name="Scheremetjew M."/>
            <person name="Finn R."/>
            <person name="Kale V."/>
            <person name="Holt S."/>
            <person name="Cochrane G."/>
            <person name="Meng A."/>
            <person name="Brown T."/>
            <person name="Cohen L."/>
        </authorList>
    </citation>
    <scope>NUCLEOTIDE SEQUENCE</scope>
</reference>
<keyword evidence="3" id="KW-0378">Hydrolase</keyword>
<keyword evidence="2" id="KW-0645">Protease</keyword>
<evidence type="ECO:0000256" key="3">
    <source>
        <dbReference type="ARBA" id="ARBA00022801"/>
    </source>
</evidence>
<evidence type="ECO:0000256" key="2">
    <source>
        <dbReference type="ARBA" id="ARBA00022670"/>
    </source>
</evidence>
<name>A0A7S0ZV41_NOCSC</name>
<dbReference type="GO" id="GO:0006508">
    <property type="term" value="P:proteolysis"/>
    <property type="evidence" value="ECO:0007669"/>
    <property type="project" value="UniProtKB-KW"/>
</dbReference>
<dbReference type="PANTHER" id="PTHR12378:SF80">
    <property type="entry name" value="IP06716P-RELATED"/>
    <property type="match status" value="1"/>
</dbReference>
<dbReference type="EMBL" id="HBFQ01011365">
    <property type="protein sequence ID" value="CAD8833612.1"/>
    <property type="molecule type" value="Transcribed_RNA"/>
</dbReference>
<evidence type="ECO:0000259" key="4">
    <source>
        <dbReference type="PROSITE" id="PS51858"/>
    </source>
</evidence>
<evidence type="ECO:0000256" key="1">
    <source>
        <dbReference type="ARBA" id="ARBA00008140"/>
    </source>
</evidence>
<feature type="domain" description="PPPDE" evidence="4">
    <location>
        <begin position="83"/>
        <end position="231"/>
    </location>
</feature>
<dbReference type="InterPro" id="IPR008580">
    <property type="entry name" value="PPPDE_dom"/>
</dbReference>
<dbReference type="GO" id="GO:0016579">
    <property type="term" value="P:protein deubiquitination"/>
    <property type="evidence" value="ECO:0007669"/>
    <property type="project" value="TreeGrafter"/>
</dbReference>
<sequence>MEPPSPYLRPRLPSVPVAFGVDDHPSRSRTPRRWFSREASVVPAAVSRHSRQDKCFVGQFAPPRVTSASFGNGSFHHKATAGAEVFLNVYDLGERWFAPNRLSSDLLMLGGAFHVGVEVHGKEIFFGSEGVDTCEPKGANWHVFRQTVSMGRTPLSREQVGELVRQMGWNGDDYDILRRNCCSFADELCEKLVGRGVPGWVDRFPQVAAAAAKGLQPVVDLSALVRRLTQL</sequence>
<evidence type="ECO:0000313" key="5">
    <source>
        <dbReference type="EMBL" id="CAD8833612.1"/>
    </source>
</evidence>
<dbReference type="GO" id="GO:0101005">
    <property type="term" value="F:deubiquitinase activity"/>
    <property type="evidence" value="ECO:0007669"/>
    <property type="project" value="TreeGrafter"/>
</dbReference>
<organism evidence="5">
    <name type="scientific">Noctiluca scintillans</name>
    <name type="common">Sea sparkle</name>
    <name type="synonym">Red tide dinoflagellate</name>
    <dbReference type="NCBI Taxonomy" id="2966"/>
    <lineage>
        <taxon>Eukaryota</taxon>
        <taxon>Sar</taxon>
        <taxon>Alveolata</taxon>
        <taxon>Dinophyceae</taxon>
        <taxon>Noctilucales</taxon>
        <taxon>Noctilucaceae</taxon>
        <taxon>Noctiluca</taxon>
    </lineage>
</organism>
<accession>A0A7S0ZV41</accession>
<dbReference type="PROSITE" id="PS51858">
    <property type="entry name" value="PPPDE"/>
    <property type="match status" value="1"/>
</dbReference>
<comment type="similarity">
    <text evidence="1">Belongs to the DeSI family.</text>
</comment>
<proteinExistence type="inferred from homology"/>
<dbReference type="AlphaFoldDB" id="A0A7S0ZV41"/>
<gene>
    <name evidence="5" type="ORF">NSCI0253_LOCUS7960</name>
</gene>
<dbReference type="Gene3D" id="3.90.1720.30">
    <property type="entry name" value="PPPDE domains"/>
    <property type="match status" value="1"/>
</dbReference>
<dbReference type="SMART" id="SM01179">
    <property type="entry name" value="DUF862"/>
    <property type="match status" value="1"/>
</dbReference>
<dbReference type="PANTHER" id="PTHR12378">
    <property type="entry name" value="DESUMOYLATING ISOPEPTIDASE"/>
    <property type="match status" value="1"/>
</dbReference>
<dbReference type="InterPro" id="IPR042266">
    <property type="entry name" value="PPPDE_sf"/>
</dbReference>